<dbReference type="Proteomes" id="UP001273531">
    <property type="component" value="Unassembled WGS sequence"/>
</dbReference>
<dbReference type="EMBL" id="JAWJEJ010000001">
    <property type="protein sequence ID" value="MDV3457018.1"/>
    <property type="molecule type" value="Genomic_DNA"/>
</dbReference>
<evidence type="ECO:0000259" key="4">
    <source>
        <dbReference type="Pfam" id="PF00144"/>
    </source>
</evidence>
<sequence>MKAFVAAALIWATPAAAQSYHDIVAAAEGFNGIALVAKGRHVEMIESVGSADAERGIPVTPTTRFETGSVSKWVASIVVLKLVDQKKLDLDAPVSRYLPDYRADTGARLTLRRLMSHSSGLPNEILKARQADPAIRGVEREQMDAVRTYASGDLAFEPGTAWDYSHSNWLVVKAVVERVSGLPYARLIDRLLVRPLGLKDSGIYRGDSAQTAGMAVGYAKLGPAPERKPNPTPDFLAMAGGYYTSAPDMLKLMEAVLGGTFLSAASRKALLTVEMPDQHYALGGRVRVEPVGGHPRELAWNDGSNGGFRMVARRVLADGHSVIVFNNASYDHRKLGELASKLLDASYAPRLAQ</sequence>
<dbReference type="InterPro" id="IPR001466">
    <property type="entry name" value="Beta-lactam-related"/>
</dbReference>
<name>A0ABU3Y6H1_9SPHN</name>
<keyword evidence="3" id="KW-0732">Signal</keyword>
<dbReference type="InterPro" id="IPR012338">
    <property type="entry name" value="Beta-lactam/transpept-like"/>
</dbReference>
<accession>A0ABU3Y6H1</accession>
<keyword evidence="6" id="KW-1185">Reference proteome</keyword>
<comment type="subcellular location">
    <subcellularLocation>
        <location evidence="1">Membrane</location>
    </subcellularLocation>
</comment>
<dbReference type="PANTHER" id="PTHR46825">
    <property type="entry name" value="D-ALANYL-D-ALANINE-CARBOXYPEPTIDASE/ENDOPEPTIDASE AMPH"/>
    <property type="match status" value="1"/>
</dbReference>
<dbReference type="SUPFAM" id="SSF56601">
    <property type="entry name" value="beta-lactamase/transpeptidase-like"/>
    <property type="match status" value="1"/>
</dbReference>
<feature type="chain" id="PRO_5046590098" evidence="3">
    <location>
        <begin position="18"/>
        <end position="353"/>
    </location>
</feature>
<organism evidence="5 6">
    <name type="scientific">Sphingomonas agrestis</name>
    <dbReference type="NCBI Taxonomy" id="3080540"/>
    <lineage>
        <taxon>Bacteria</taxon>
        <taxon>Pseudomonadati</taxon>
        <taxon>Pseudomonadota</taxon>
        <taxon>Alphaproteobacteria</taxon>
        <taxon>Sphingomonadales</taxon>
        <taxon>Sphingomonadaceae</taxon>
        <taxon>Sphingomonas</taxon>
    </lineage>
</organism>
<dbReference type="Gene3D" id="3.40.710.10">
    <property type="entry name" value="DD-peptidase/beta-lactamase superfamily"/>
    <property type="match status" value="1"/>
</dbReference>
<reference evidence="5 6" key="1">
    <citation type="submission" date="2023-10" db="EMBL/GenBank/DDBJ databases">
        <title>Sphingomonas sp. HF-S4 16S ribosomal RNA gene Genome sequencing and assembly.</title>
        <authorList>
            <person name="Lee H."/>
        </authorList>
    </citation>
    <scope>NUCLEOTIDE SEQUENCE [LARGE SCALE GENOMIC DNA]</scope>
    <source>
        <strain evidence="5 6">HF-S4</strain>
    </source>
</reference>
<evidence type="ECO:0000256" key="3">
    <source>
        <dbReference type="SAM" id="SignalP"/>
    </source>
</evidence>
<feature type="domain" description="Beta-lactamase-related" evidence="4">
    <location>
        <begin position="30"/>
        <end position="334"/>
    </location>
</feature>
<dbReference type="PANTHER" id="PTHR46825:SF11">
    <property type="entry name" value="PENICILLIN-BINDING PROTEIN 4"/>
    <property type="match status" value="1"/>
</dbReference>
<comment type="caution">
    <text evidence="5">The sequence shown here is derived from an EMBL/GenBank/DDBJ whole genome shotgun (WGS) entry which is preliminary data.</text>
</comment>
<keyword evidence="2" id="KW-0472">Membrane</keyword>
<dbReference type="Pfam" id="PF00144">
    <property type="entry name" value="Beta-lactamase"/>
    <property type="match status" value="1"/>
</dbReference>
<gene>
    <name evidence="5" type="ORF">RZN05_08495</name>
</gene>
<evidence type="ECO:0000256" key="2">
    <source>
        <dbReference type="ARBA" id="ARBA00023136"/>
    </source>
</evidence>
<proteinExistence type="predicted"/>
<evidence type="ECO:0000256" key="1">
    <source>
        <dbReference type="ARBA" id="ARBA00004370"/>
    </source>
</evidence>
<evidence type="ECO:0000313" key="5">
    <source>
        <dbReference type="EMBL" id="MDV3457018.1"/>
    </source>
</evidence>
<dbReference type="InterPro" id="IPR050491">
    <property type="entry name" value="AmpC-like"/>
</dbReference>
<keyword evidence="5" id="KW-0378">Hydrolase</keyword>
<dbReference type="GO" id="GO:0016787">
    <property type="term" value="F:hydrolase activity"/>
    <property type="evidence" value="ECO:0007669"/>
    <property type="project" value="UniProtKB-KW"/>
</dbReference>
<protein>
    <submittedName>
        <fullName evidence="5">Serine hydrolase domain-containing protein</fullName>
        <ecNumber evidence="5">3.1.1.103</ecNumber>
    </submittedName>
</protein>
<feature type="signal peptide" evidence="3">
    <location>
        <begin position="1"/>
        <end position="17"/>
    </location>
</feature>
<dbReference type="RefSeq" id="WP_317226183.1">
    <property type="nucleotide sequence ID" value="NZ_JAWJEJ010000001.1"/>
</dbReference>
<evidence type="ECO:0000313" key="6">
    <source>
        <dbReference type="Proteomes" id="UP001273531"/>
    </source>
</evidence>
<dbReference type="EC" id="3.1.1.103" evidence="5"/>